<evidence type="ECO:0000256" key="1">
    <source>
        <dbReference type="ARBA" id="ARBA00001946"/>
    </source>
</evidence>
<keyword evidence="2" id="KW-0378">Hydrolase</keyword>
<dbReference type="SUPFAM" id="SSF55811">
    <property type="entry name" value="Nudix"/>
    <property type="match status" value="1"/>
</dbReference>
<dbReference type="PANTHER" id="PTHR43046">
    <property type="entry name" value="GDP-MANNOSE MANNOSYL HYDROLASE"/>
    <property type="match status" value="1"/>
</dbReference>
<accession>A0A5N5U7Y8</accession>
<dbReference type="InterPro" id="IPR000086">
    <property type="entry name" value="NUDIX_hydrolase_dom"/>
</dbReference>
<dbReference type="Gene3D" id="3.90.79.10">
    <property type="entry name" value="Nucleoside Triphosphate Pyrophosphohydrolase"/>
    <property type="match status" value="1"/>
</dbReference>
<organism evidence="4 5">
    <name type="scientific">Halosegnis rubeus</name>
    <dbReference type="NCBI Taxonomy" id="2212850"/>
    <lineage>
        <taxon>Archaea</taxon>
        <taxon>Methanobacteriati</taxon>
        <taxon>Methanobacteriota</taxon>
        <taxon>Stenosarchaea group</taxon>
        <taxon>Halobacteria</taxon>
        <taxon>Halobacteriales</taxon>
        <taxon>Natronomonadaceae</taxon>
        <taxon>Halosegnis</taxon>
    </lineage>
</organism>
<evidence type="ECO:0000259" key="3">
    <source>
        <dbReference type="Pfam" id="PF00293"/>
    </source>
</evidence>
<name>A0A5N5U7Y8_9EURY</name>
<dbReference type="InterPro" id="IPR015797">
    <property type="entry name" value="NUDIX_hydrolase-like_dom_sf"/>
</dbReference>
<protein>
    <submittedName>
        <fullName evidence="4">NUDIX domain-containing protein</fullName>
    </submittedName>
</protein>
<reference evidence="4 5" key="1">
    <citation type="submission" date="2019-10" db="EMBL/GenBank/DDBJ databases">
        <title>Unraveling microbial dark matter from salterns through culturing: the case of the genus Halosegnis.</title>
        <authorList>
            <person name="Duran-Viseras A."/>
            <person name="Andrei A.-S."/>
            <person name="Vera-Gargallo B."/>
            <person name="Ghai R."/>
            <person name="Sanchez-Porro C."/>
            <person name="Ventosa A."/>
        </authorList>
    </citation>
    <scope>NUCLEOTIDE SEQUENCE [LARGE SCALE GENOMIC DNA]</scope>
    <source>
        <strain evidence="4 5">F18-79</strain>
    </source>
</reference>
<comment type="cofactor">
    <cofactor evidence="1">
        <name>Mg(2+)</name>
        <dbReference type="ChEBI" id="CHEBI:18420"/>
    </cofactor>
</comment>
<dbReference type="AlphaFoldDB" id="A0A5N5U7Y8"/>
<keyword evidence="5" id="KW-1185">Reference proteome</keyword>
<comment type="caution">
    <text evidence="4">The sequence shown here is derived from an EMBL/GenBank/DDBJ whole genome shotgun (WGS) entry which is preliminary data.</text>
</comment>
<dbReference type="PANTHER" id="PTHR43046:SF14">
    <property type="entry name" value="MUTT_NUDIX FAMILY PROTEIN"/>
    <property type="match status" value="1"/>
</dbReference>
<dbReference type="GO" id="GO:0016787">
    <property type="term" value="F:hydrolase activity"/>
    <property type="evidence" value="ECO:0007669"/>
    <property type="project" value="UniProtKB-KW"/>
</dbReference>
<proteinExistence type="predicted"/>
<dbReference type="RefSeq" id="WP_152133974.1">
    <property type="nucleotide sequence ID" value="NZ_QKKZ01000002.1"/>
</dbReference>
<feature type="domain" description="Nudix hydrolase" evidence="3">
    <location>
        <begin position="12"/>
        <end position="93"/>
    </location>
</feature>
<dbReference type="Pfam" id="PF00293">
    <property type="entry name" value="NUDIX"/>
    <property type="match status" value="1"/>
</dbReference>
<gene>
    <name evidence="4" type="ORF">DM867_06500</name>
</gene>
<dbReference type="Proteomes" id="UP000326865">
    <property type="component" value="Unassembled WGS sequence"/>
</dbReference>
<evidence type="ECO:0000313" key="4">
    <source>
        <dbReference type="EMBL" id="KAB7514760.1"/>
    </source>
</evidence>
<sequence length="138" mass="15082">MTEPAFDEILPAVAGIVPTTDDRLLFVHNEVFDAWTLPMAAVEPGESLETALQHEVETASGLTADPVELTGVYSNPNVQAVQYESGELVHYVTTCYRCLPVDAPASLDAYPDAELFPIANHPYLGYMQRWLDDGLAAE</sequence>
<evidence type="ECO:0000313" key="5">
    <source>
        <dbReference type="Proteomes" id="UP000326865"/>
    </source>
</evidence>
<dbReference type="EMBL" id="QKKZ01000002">
    <property type="protein sequence ID" value="KAB7514760.1"/>
    <property type="molecule type" value="Genomic_DNA"/>
</dbReference>
<evidence type="ECO:0000256" key="2">
    <source>
        <dbReference type="ARBA" id="ARBA00022801"/>
    </source>
</evidence>